<evidence type="ECO:0000256" key="2">
    <source>
        <dbReference type="ARBA" id="ARBA00009592"/>
    </source>
</evidence>
<feature type="domain" description="Disease resistance R13L4/SHOC-2-like LRR" evidence="14">
    <location>
        <begin position="146"/>
        <end position="382"/>
    </location>
</feature>
<evidence type="ECO:0008006" key="17">
    <source>
        <dbReference type="Google" id="ProtNLM"/>
    </source>
</evidence>
<reference evidence="15" key="1">
    <citation type="journal article" date="2022" name="Plant J.">
        <title>Strategies of tolerance reflected in two North American maple genomes.</title>
        <authorList>
            <person name="McEvoy S.L."/>
            <person name="Sezen U.U."/>
            <person name="Trouern-Trend A."/>
            <person name="McMahon S.M."/>
            <person name="Schaberg P.G."/>
            <person name="Yang J."/>
            <person name="Wegrzyn J.L."/>
            <person name="Swenson N.G."/>
        </authorList>
    </citation>
    <scope>NUCLEOTIDE SEQUENCE</scope>
    <source>
        <strain evidence="15">NS2018</strain>
    </source>
</reference>
<accession>A0AA39SNB6</accession>
<keyword evidence="11" id="KW-0325">Glycoprotein</keyword>
<evidence type="ECO:0000256" key="7">
    <source>
        <dbReference type="ARBA" id="ARBA00022737"/>
    </source>
</evidence>
<dbReference type="PANTHER" id="PTHR48063:SF98">
    <property type="entry name" value="LRR RECEPTOR-LIKE SERINE_THREONINE-PROTEIN KINASE FLS2"/>
    <property type="match status" value="1"/>
</dbReference>
<dbReference type="Pfam" id="PF00560">
    <property type="entry name" value="LRR_1"/>
    <property type="match status" value="9"/>
</dbReference>
<comment type="similarity">
    <text evidence="2">Belongs to the RLP family.</text>
</comment>
<dbReference type="Pfam" id="PF23598">
    <property type="entry name" value="LRR_14"/>
    <property type="match status" value="1"/>
</dbReference>
<dbReference type="InterPro" id="IPR055414">
    <property type="entry name" value="LRR_R13L4/SHOC2-like"/>
</dbReference>
<evidence type="ECO:0000256" key="3">
    <source>
        <dbReference type="ARBA" id="ARBA00022475"/>
    </source>
</evidence>
<evidence type="ECO:0000313" key="16">
    <source>
        <dbReference type="Proteomes" id="UP001168877"/>
    </source>
</evidence>
<keyword evidence="6" id="KW-0732">Signal</keyword>
<dbReference type="SMART" id="SM00369">
    <property type="entry name" value="LRR_TYP"/>
    <property type="match status" value="7"/>
</dbReference>
<dbReference type="FunFam" id="3.80.10.10:FF:000111">
    <property type="entry name" value="LRR receptor-like serine/threonine-protein kinase ERECTA"/>
    <property type="match status" value="1"/>
</dbReference>
<dbReference type="FunFam" id="3.80.10.10:FF:000095">
    <property type="entry name" value="LRR receptor-like serine/threonine-protein kinase GSO1"/>
    <property type="match status" value="1"/>
</dbReference>
<sequence length="954" mass="106060">MSTVVVVVASFFLQLLYIATIINFSFCCGNSYVGCIQSERQTLLSFKYDLTDPSNRLASWTGTDGDCCKWAGVVCNNLTGHVLELHLGVREESFAEYEAGKSSNLEGFVGMIPRQLGNLSNLRYLDLRQKYFGGLYVEDLHWLSGLPALEFLDLSGVDLSRASEWFLVMNTLPSLVVLQLSGCHLPHFSPLAIANFSSLAVLDISDNQFDNSLIPSWVSGLQNLVFLDMGNNTFRGPTPNELQNLTFLRSLSLSDNLFNSSIHSLNRFSLLEFVSLSSNSLQGKISGALENLTSINTLDLSFNGFEGRIPRSLGRLCNLRSISLSGIKLTQEISEVLDIFSGCVSDGLEILVLRNSQLSGQLTNLLGQFKSLNTLDLRDNSISGAIPSSLGELFNLRVLDLSNNKLNGTLSEIHFSNLTRLSRFSVSGNSLTMEVSPDWVPPFHLEELGLQSCLLGYQFPSWLRSQTHLTSLDISNTRILDPIPSWFWNFSSQINYLNLSHNQIHGEISNLTMNSQLESLDLSFNHFSGPLPLRSFDVYMLDLSNNFFSGSIFHSFCHGINQSKGMRILKLEENLLDGELPDCWMNYQHLLVLNLGNNKFVGNLPSSMGNLSSLQSLNLRNNNLSGPIPLSLQNCTKLIALDLSENELSGNIPAWIGERFSNIMILNLRSNKFHGLLPLELCCLATIHILDIAYNNLFGTIPRCVSNFSAMVKMNNSIGTAIQYPSVSTGKFVEDALLVLKGRVDKYRNNLNLVRMIDLSKNNLSGEIPMEVTNLKALVSLNLSYNHFNGSIPDNIGDMISIFSIDLSANKLSGQIPQSISDLSRLDHLNLSNNNLTGRIPTGTQLQSFDQSCYIGNDLCGPPLQKKCIDVCRSSIPENCTVSTVPQPAYENGGLKDGNEHEVDWFYVSMTFGFVVGFWSVVGPLIVNRRWRYAYCQFLDRLGDKFYFAVIKCL</sequence>
<dbReference type="InterPro" id="IPR003591">
    <property type="entry name" value="Leu-rich_rpt_typical-subtyp"/>
</dbReference>
<dbReference type="InterPro" id="IPR013210">
    <property type="entry name" value="LRR_N_plant-typ"/>
</dbReference>
<dbReference type="FunFam" id="3.80.10.10:FF:001347">
    <property type="entry name" value="LRR receptor-like serine/threonine-protein kinase GSO2"/>
    <property type="match status" value="1"/>
</dbReference>
<comment type="subcellular location">
    <subcellularLocation>
        <location evidence="1">Cell membrane</location>
        <topology evidence="1">Single-pass type I membrane protein</topology>
    </subcellularLocation>
</comment>
<keyword evidence="7" id="KW-0677">Repeat</keyword>
<evidence type="ECO:0000256" key="4">
    <source>
        <dbReference type="ARBA" id="ARBA00022614"/>
    </source>
</evidence>
<keyword evidence="9 12" id="KW-0472">Membrane</keyword>
<keyword evidence="8 12" id="KW-1133">Transmembrane helix</keyword>
<dbReference type="Gene3D" id="3.80.10.10">
    <property type="entry name" value="Ribonuclease Inhibitor"/>
    <property type="match status" value="3"/>
</dbReference>
<gene>
    <name evidence="15" type="ORF">LWI29_027277</name>
</gene>
<dbReference type="PANTHER" id="PTHR48063">
    <property type="entry name" value="LRR RECEPTOR-LIKE KINASE"/>
    <property type="match status" value="1"/>
</dbReference>
<evidence type="ECO:0000256" key="8">
    <source>
        <dbReference type="ARBA" id="ARBA00022989"/>
    </source>
</evidence>
<dbReference type="InterPro" id="IPR046956">
    <property type="entry name" value="RLP23-like"/>
</dbReference>
<keyword evidence="3" id="KW-1003">Cell membrane</keyword>
<keyword evidence="10" id="KW-0675">Receptor</keyword>
<dbReference type="EMBL" id="JAUESC010000003">
    <property type="protein sequence ID" value="KAK0601771.1"/>
    <property type="molecule type" value="Genomic_DNA"/>
</dbReference>
<feature type="domain" description="Leucine-rich repeat-containing N-terminal plant-type" evidence="13">
    <location>
        <begin position="37"/>
        <end position="76"/>
    </location>
</feature>
<dbReference type="PROSITE" id="PS51450">
    <property type="entry name" value="LRR"/>
    <property type="match status" value="2"/>
</dbReference>
<evidence type="ECO:0000313" key="15">
    <source>
        <dbReference type="EMBL" id="KAK0601771.1"/>
    </source>
</evidence>
<evidence type="ECO:0000256" key="10">
    <source>
        <dbReference type="ARBA" id="ARBA00023170"/>
    </source>
</evidence>
<name>A0AA39SNB6_ACESA</name>
<dbReference type="SUPFAM" id="SSF52047">
    <property type="entry name" value="RNI-like"/>
    <property type="match status" value="2"/>
</dbReference>
<keyword evidence="16" id="KW-1185">Reference proteome</keyword>
<dbReference type="PRINTS" id="PR00019">
    <property type="entry name" value="LEURICHRPT"/>
</dbReference>
<dbReference type="SUPFAM" id="SSF52058">
    <property type="entry name" value="L domain-like"/>
    <property type="match status" value="1"/>
</dbReference>
<organism evidence="15 16">
    <name type="scientific">Acer saccharum</name>
    <name type="common">Sugar maple</name>
    <dbReference type="NCBI Taxonomy" id="4024"/>
    <lineage>
        <taxon>Eukaryota</taxon>
        <taxon>Viridiplantae</taxon>
        <taxon>Streptophyta</taxon>
        <taxon>Embryophyta</taxon>
        <taxon>Tracheophyta</taxon>
        <taxon>Spermatophyta</taxon>
        <taxon>Magnoliopsida</taxon>
        <taxon>eudicotyledons</taxon>
        <taxon>Gunneridae</taxon>
        <taxon>Pentapetalae</taxon>
        <taxon>rosids</taxon>
        <taxon>malvids</taxon>
        <taxon>Sapindales</taxon>
        <taxon>Sapindaceae</taxon>
        <taxon>Hippocastanoideae</taxon>
        <taxon>Acereae</taxon>
        <taxon>Acer</taxon>
    </lineage>
</organism>
<evidence type="ECO:0000259" key="14">
    <source>
        <dbReference type="Pfam" id="PF23598"/>
    </source>
</evidence>
<dbReference type="AlphaFoldDB" id="A0AA39SNB6"/>
<evidence type="ECO:0000259" key="13">
    <source>
        <dbReference type="Pfam" id="PF08263"/>
    </source>
</evidence>
<keyword evidence="4" id="KW-0433">Leucine-rich repeat</keyword>
<proteinExistence type="inferred from homology"/>
<evidence type="ECO:0000256" key="11">
    <source>
        <dbReference type="ARBA" id="ARBA00023180"/>
    </source>
</evidence>
<keyword evidence="5 12" id="KW-0812">Transmembrane</keyword>
<dbReference type="Pfam" id="PF08263">
    <property type="entry name" value="LRRNT_2"/>
    <property type="match status" value="1"/>
</dbReference>
<evidence type="ECO:0000256" key="1">
    <source>
        <dbReference type="ARBA" id="ARBA00004251"/>
    </source>
</evidence>
<feature type="transmembrane region" description="Helical" evidence="12">
    <location>
        <begin position="905"/>
        <end position="927"/>
    </location>
</feature>
<evidence type="ECO:0000256" key="9">
    <source>
        <dbReference type="ARBA" id="ARBA00023136"/>
    </source>
</evidence>
<dbReference type="GO" id="GO:0005886">
    <property type="term" value="C:plasma membrane"/>
    <property type="evidence" value="ECO:0007669"/>
    <property type="project" value="UniProtKB-SubCell"/>
</dbReference>
<dbReference type="Proteomes" id="UP001168877">
    <property type="component" value="Unassembled WGS sequence"/>
</dbReference>
<reference evidence="15" key="2">
    <citation type="submission" date="2023-06" db="EMBL/GenBank/DDBJ databases">
        <authorList>
            <person name="Swenson N.G."/>
            <person name="Wegrzyn J.L."/>
            <person name="Mcevoy S.L."/>
        </authorList>
    </citation>
    <scope>NUCLEOTIDE SEQUENCE</scope>
    <source>
        <strain evidence="15">NS2018</strain>
        <tissue evidence="15">Leaf</tissue>
    </source>
</reference>
<protein>
    <recommendedName>
        <fullName evidence="17">Leucine-rich repeat-containing N-terminal plant-type domain-containing protein</fullName>
    </recommendedName>
</protein>
<evidence type="ECO:0000256" key="6">
    <source>
        <dbReference type="ARBA" id="ARBA00022729"/>
    </source>
</evidence>
<dbReference type="InterPro" id="IPR032675">
    <property type="entry name" value="LRR_dom_sf"/>
</dbReference>
<evidence type="ECO:0000256" key="12">
    <source>
        <dbReference type="SAM" id="Phobius"/>
    </source>
</evidence>
<comment type="caution">
    <text evidence="15">The sequence shown here is derived from an EMBL/GenBank/DDBJ whole genome shotgun (WGS) entry which is preliminary data.</text>
</comment>
<evidence type="ECO:0000256" key="5">
    <source>
        <dbReference type="ARBA" id="ARBA00022692"/>
    </source>
</evidence>
<dbReference type="InterPro" id="IPR001611">
    <property type="entry name" value="Leu-rich_rpt"/>
</dbReference>